<evidence type="ECO:0000313" key="3">
    <source>
        <dbReference type="Proteomes" id="UP000026961"/>
    </source>
</evidence>
<dbReference type="Gramene" id="OGLUM12G17060.1">
    <property type="protein sequence ID" value="OGLUM12G17060.1"/>
    <property type="gene ID" value="OGLUM12G17060"/>
</dbReference>
<feature type="compositionally biased region" description="Low complexity" evidence="1">
    <location>
        <begin position="30"/>
        <end position="43"/>
    </location>
</feature>
<sequence>MSAAAADTVSGDDHHLATGGDSACSTPFVSAPSSPAARDAPFPGGFFSAPASPAHHHHHHGGEGGGDGEEYEFEFDFSSRFPSPAPAAMSSADELFHNGQIRPMRLPPHPLQLTMYYFTCFKTYYSYLVKELQQKKECNFSNKLL</sequence>
<dbReference type="HOGENOM" id="CLU_1789933_0_0_1"/>
<dbReference type="Proteomes" id="UP000026961">
    <property type="component" value="Chromosome 12"/>
</dbReference>
<dbReference type="STRING" id="40148.A0A0E0BU00"/>
<dbReference type="PANTHER" id="PTHR33095">
    <property type="entry name" value="OS07G0619500 PROTEIN"/>
    <property type="match status" value="1"/>
</dbReference>
<reference evidence="2" key="2">
    <citation type="submission" date="2018-05" db="EMBL/GenBank/DDBJ databases">
        <title>OgluRS3 (Oryza glumaepatula Reference Sequence Version 3).</title>
        <authorList>
            <person name="Zhang J."/>
            <person name="Kudrna D."/>
            <person name="Lee S."/>
            <person name="Talag J."/>
            <person name="Welchert J."/>
            <person name="Wing R.A."/>
        </authorList>
    </citation>
    <scope>NUCLEOTIDE SEQUENCE [LARGE SCALE GENOMIC DNA]</scope>
</reference>
<dbReference type="PANTHER" id="PTHR33095:SF119">
    <property type="entry name" value="OS12G0556900 PROTEIN"/>
    <property type="match status" value="1"/>
</dbReference>
<accession>A0A0E0BU00</accession>
<dbReference type="EnsemblPlants" id="OGLUM12G17060.1">
    <property type="protein sequence ID" value="OGLUM12G17060.1"/>
    <property type="gene ID" value="OGLUM12G17060"/>
</dbReference>
<evidence type="ECO:0000256" key="1">
    <source>
        <dbReference type="SAM" id="MobiDB-lite"/>
    </source>
</evidence>
<evidence type="ECO:0000313" key="2">
    <source>
        <dbReference type="EnsemblPlants" id="OGLUM12G17060.1"/>
    </source>
</evidence>
<proteinExistence type="predicted"/>
<name>A0A0E0BU00_9ORYZ</name>
<protein>
    <submittedName>
        <fullName evidence="2">Uncharacterized protein</fullName>
    </submittedName>
</protein>
<reference evidence="2" key="1">
    <citation type="submission" date="2015-04" db="UniProtKB">
        <authorList>
            <consortium name="EnsemblPlants"/>
        </authorList>
    </citation>
    <scope>IDENTIFICATION</scope>
</reference>
<organism evidence="2">
    <name type="scientific">Oryza glumipatula</name>
    <dbReference type="NCBI Taxonomy" id="40148"/>
    <lineage>
        <taxon>Eukaryota</taxon>
        <taxon>Viridiplantae</taxon>
        <taxon>Streptophyta</taxon>
        <taxon>Embryophyta</taxon>
        <taxon>Tracheophyta</taxon>
        <taxon>Spermatophyta</taxon>
        <taxon>Magnoliopsida</taxon>
        <taxon>Liliopsida</taxon>
        <taxon>Poales</taxon>
        <taxon>Poaceae</taxon>
        <taxon>BOP clade</taxon>
        <taxon>Oryzoideae</taxon>
        <taxon>Oryzeae</taxon>
        <taxon>Oryzinae</taxon>
        <taxon>Oryza</taxon>
    </lineage>
</organism>
<keyword evidence="3" id="KW-1185">Reference proteome</keyword>
<feature type="region of interest" description="Disordered" evidence="1">
    <location>
        <begin position="27"/>
        <end position="71"/>
    </location>
</feature>
<dbReference type="AlphaFoldDB" id="A0A0E0BU00"/>